<reference evidence="3 4" key="1">
    <citation type="submission" date="2021-04" db="EMBL/GenBank/DDBJ databases">
        <title>The genome sequence of Ideonella sp. 3Y2.</title>
        <authorList>
            <person name="Liu Y."/>
        </authorList>
    </citation>
    <scope>NUCLEOTIDE SEQUENCE [LARGE SCALE GENOMIC DNA]</scope>
    <source>
        <strain evidence="3 4">3Y2</strain>
    </source>
</reference>
<comment type="caution">
    <text evidence="3">The sequence shown here is derived from an EMBL/GenBank/DDBJ whole genome shotgun (WGS) entry which is preliminary data.</text>
</comment>
<organism evidence="3 4">
    <name type="scientific">Ideonella alba</name>
    <dbReference type="NCBI Taxonomy" id="2824118"/>
    <lineage>
        <taxon>Bacteria</taxon>
        <taxon>Pseudomonadati</taxon>
        <taxon>Pseudomonadota</taxon>
        <taxon>Betaproteobacteria</taxon>
        <taxon>Burkholderiales</taxon>
        <taxon>Sphaerotilaceae</taxon>
        <taxon>Ideonella</taxon>
    </lineage>
</organism>
<name>A0A940YE47_9BURK</name>
<evidence type="ECO:0000313" key="4">
    <source>
        <dbReference type="Proteomes" id="UP000676246"/>
    </source>
</evidence>
<feature type="domain" description="Acyltransferase 3" evidence="2">
    <location>
        <begin position="13"/>
        <end position="336"/>
    </location>
</feature>
<accession>A0A940YE47</accession>
<feature type="transmembrane region" description="Helical" evidence="1">
    <location>
        <begin position="52"/>
        <end position="69"/>
    </location>
</feature>
<dbReference type="PANTHER" id="PTHR23028:SF53">
    <property type="entry name" value="ACYL_TRANSF_3 DOMAIN-CONTAINING PROTEIN"/>
    <property type="match status" value="1"/>
</dbReference>
<dbReference type="PANTHER" id="PTHR23028">
    <property type="entry name" value="ACETYLTRANSFERASE"/>
    <property type="match status" value="1"/>
</dbReference>
<keyword evidence="1" id="KW-0812">Transmembrane</keyword>
<dbReference type="InterPro" id="IPR050879">
    <property type="entry name" value="Acyltransferase_3"/>
</dbReference>
<gene>
    <name evidence="3" type="ORF">KAK03_20815</name>
</gene>
<dbReference type="InterPro" id="IPR002656">
    <property type="entry name" value="Acyl_transf_3_dom"/>
</dbReference>
<keyword evidence="3" id="KW-0808">Transferase</keyword>
<proteinExistence type="predicted"/>
<evidence type="ECO:0000259" key="2">
    <source>
        <dbReference type="Pfam" id="PF01757"/>
    </source>
</evidence>
<feature type="transmembrane region" description="Helical" evidence="1">
    <location>
        <begin position="102"/>
        <end position="120"/>
    </location>
</feature>
<feature type="transmembrane region" description="Helical" evidence="1">
    <location>
        <begin position="214"/>
        <end position="232"/>
    </location>
</feature>
<keyword evidence="4" id="KW-1185">Reference proteome</keyword>
<dbReference type="GO" id="GO:0016020">
    <property type="term" value="C:membrane"/>
    <property type="evidence" value="ECO:0007669"/>
    <property type="project" value="TreeGrafter"/>
</dbReference>
<evidence type="ECO:0000313" key="3">
    <source>
        <dbReference type="EMBL" id="MBQ0932920.1"/>
    </source>
</evidence>
<dbReference type="GO" id="GO:0016747">
    <property type="term" value="F:acyltransferase activity, transferring groups other than amino-acyl groups"/>
    <property type="evidence" value="ECO:0007669"/>
    <property type="project" value="InterPro"/>
</dbReference>
<feature type="transmembrane region" description="Helical" evidence="1">
    <location>
        <begin position="325"/>
        <end position="347"/>
    </location>
</feature>
<keyword evidence="1" id="KW-0472">Membrane</keyword>
<dbReference type="Proteomes" id="UP000676246">
    <property type="component" value="Unassembled WGS sequence"/>
</dbReference>
<sequence length="368" mass="39639">MTATRRPALPLPDWLRAIASQLIIAHHLAWYGPLALSATSLWPGLFSGLQTYGRLAVQVFLVVAGYLAARGLAPSPFARSGPAPGDWAALVWQRYWRLARPYGVALLAALAAAAVARQFGSDPDTPAAPSAPELLANLLFLQDLLGVPALSAGFWYVAIDLQLFALFAALVALRRIGRAGSTLNRVMRVASVLGCVGLMLASMLWLNLDSRLDAWAPYFFAAYGLGVAACWIHAQPRRTGLLLALAALVAAALVLDWRERLAVAGLTALLLAWQPAGERLARHALHPLMRWLARVSYGSFLLHYPLLLLVGTAVDIAWPEQAGPAALGLVLTWALSLAAGWAVHRWVELPHAAPRPRQPLPSRSFANP</sequence>
<dbReference type="EMBL" id="JAGQDD010000021">
    <property type="protein sequence ID" value="MBQ0932920.1"/>
    <property type="molecule type" value="Genomic_DNA"/>
</dbReference>
<evidence type="ECO:0000256" key="1">
    <source>
        <dbReference type="SAM" id="Phobius"/>
    </source>
</evidence>
<dbReference type="RefSeq" id="WP_210856622.1">
    <property type="nucleotide sequence ID" value="NZ_JAGQDD010000021.1"/>
</dbReference>
<feature type="transmembrane region" description="Helical" evidence="1">
    <location>
        <begin position="301"/>
        <end position="319"/>
    </location>
</feature>
<protein>
    <submittedName>
        <fullName evidence="3">Acyltransferase family protein</fullName>
    </submittedName>
</protein>
<feature type="transmembrane region" description="Helical" evidence="1">
    <location>
        <begin position="153"/>
        <end position="173"/>
    </location>
</feature>
<dbReference type="GO" id="GO:0000271">
    <property type="term" value="P:polysaccharide biosynthetic process"/>
    <property type="evidence" value="ECO:0007669"/>
    <property type="project" value="TreeGrafter"/>
</dbReference>
<dbReference type="Pfam" id="PF01757">
    <property type="entry name" value="Acyl_transf_3"/>
    <property type="match status" value="1"/>
</dbReference>
<feature type="transmembrane region" description="Helical" evidence="1">
    <location>
        <begin position="239"/>
        <end position="255"/>
    </location>
</feature>
<dbReference type="AlphaFoldDB" id="A0A940YE47"/>
<keyword evidence="3" id="KW-0012">Acyltransferase</keyword>
<feature type="transmembrane region" description="Helical" evidence="1">
    <location>
        <begin position="185"/>
        <end position="208"/>
    </location>
</feature>
<keyword evidence="1" id="KW-1133">Transmembrane helix</keyword>